<dbReference type="GO" id="GO:0004674">
    <property type="term" value="F:protein serine/threonine kinase activity"/>
    <property type="evidence" value="ECO:0007669"/>
    <property type="project" value="TreeGrafter"/>
</dbReference>
<evidence type="ECO:0000256" key="4">
    <source>
        <dbReference type="ARBA" id="ARBA00022840"/>
    </source>
</evidence>
<dbReference type="InterPro" id="IPR011009">
    <property type="entry name" value="Kinase-like_dom_sf"/>
</dbReference>
<evidence type="ECO:0000256" key="3">
    <source>
        <dbReference type="ARBA" id="ARBA00022777"/>
    </source>
</evidence>
<evidence type="ECO:0000313" key="7">
    <source>
        <dbReference type="Proteomes" id="UP001187531"/>
    </source>
</evidence>
<dbReference type="Pfam" id="PF07714">
    <property type="entry name" value="PK_Tyr_Ser-Thr"/>
    <property type="match status" value="3"/>
</dbReference>
<organism evidence="6 7">
    <name type="scientific">Artemia franciscana</name>
    <name type="common">Brine shrimp</name>
    <name type="synonym">Artemia sanfranciscana</name>
    <dbReference type="NCBI Taxonomy" id="6661"/>
    <lineage>
        <taxon>Eukaryota</taxon>
        <taxon>Metazoa</taxon>
        <taxon>Ecdysozoa</taxon>
        <taxon>Arthropoda</taxon>
        <taxon>Crustacea</taxon>
        <taxon>Branchiopoda</taxon>
        <taxon>Anostraca</taxon>
        <taxon>Artemiidae</taxon>
        <taxon>Artemia</taxon>
    </lineage>
</organism>
<dbReference type="PANTHER" id="PTHR44329:SF288">
    <property type="entry name" value="MITOGEN-ACTIVATED PROTEIN KINASE KINASE KINASE 20"/>
    <property type="match status" value="1"/>
</dbReference>
<dbReference type="InterPro" id="IPR001245">
    <property type="entry name" value="Ser-Thr/Tyr_kinase_cat_dom"/>
</dbReference>
<accession>A0AA88HBV0</accession>
<protein>
    <recommendedName>
        <fullName evidence="5">Protein kinase domain-containing protein</fullName>
    </recommendedName>
</protein>
<sequence length="781" mass="88653">MEKQSFESYKCYIDPKQFSDFTLISHGAHANVYKATYKGHTVILKDFCGYKLEAFRREAVMMEGLKHNNVLACYGVTSVRSIESTKYQQIVFEYAPKGTLKQRITKAVQDPMTCRERMLIAKEIALGMEYLHSKKIIHRSIIADDIMLKNNGSVAISDFRLAVDDLGDKHDYGKIDGFPRSAPEVFRGELYDASSDVYSYGMLLLELIFQKKLEELHGKYLPNGQVKIEHFLRILPNDEFAKMLIEIVKRCVKERPDDRPSFKVVASEITDLCKIYLDPEGFNKLAELRPGSNFFKGTYEKSDVVVYNDVSVKSSEEFYEQFSILRASQSENVVTLLGITYIKDLPSSSIREQMVFKYYPGGSLKEKLGKPLGCLSQILIARDVARAMSYIHSKNITLNALNSENILIKSDGSSVVANFKSAMMVEPHKELQSEKSDLNSYGKLLVHLITGKADGENVTPSDMVDVDKFMEENSFCDNDENRFLASVAKECFSPASESSFRNILSQIEGYTFHVNEKELKDVKLIKNGHFYDTYSASYNSKNVIIKVLISADFEIFEKELEITKRLDHMNLVRFLGVTSCTRCKQSKSNKQLVFQCVDGVKLSSKLKEKSSFSYLEVASVAKNIASAMAYLHLNNVTHQRLSPNCITLDLNGTTVVTDTGVGNIFQDDYESVSMYNVPESLKGTPIKNDVYSFGVLLCEMLRQDIYRLEVSYKDGMIDMKKFHINLILAKEAVDLHDLAVKCVEENPRARPTFEAVTLDLAKMIISFNEEREKLQKHLESN</sequence>
<dbReference type="SUPFAM" id="SSF56112">
    <property type="entry name" value="Protein kinase-like (PK-like)"/>
    <property type="match status" value="3"/>
</dbReference>
<dbReference type="InterPro" id="IPR000719">
    <property type="entry name" value="Prot_kinase_dom"/>
</dbReference>
<dbReference type="Gene3D" id="1.10.510.10">
    <property type="entry name" value="Transferase(Phosphotransferase) domain 1"/>
    <property type="match status" value="3"/>
</dbReference>
<dbReference type="Gene3D" id="3.30.200.20">
    <property type="entry name" value="Phosphorylase Kinase, domain 1"/>
    <property type="match status" value="1"/>
</dbReference>
<gene>
    <name evidence="6" type="ORF">QYM36_015260</name>
</gene>
<dbReference type="PANTHER" id="PTHR44329">
    <property type="entry name" value="SERINE/THREONINE-PROTEIN KINASE TNNI3K-RELATED"/>
    <property type="match status" value="1"/>
</dbReference>
<dbReference type="Proteomes" id="UP001187531">
    <property type="component" value="Unassembled WGS sequence"/>
</dbReference>
<keyword evidence="2" id="KW-0547">Nucleotide-binding</keyword>
<evidence type="ECO:0000256" key="2">
    <source>
        <dbReference type="ARBA" id="ARBA00022741"/>
    </source>
</evidence>
<evidence type="ECO:0000259" key="5">
    <source>
        <dbReference type="PROSITE" id="PS50011"/>
    </source>
</evidence>
<keyword evidence="7" id="KW-1185">Reference proteome</keyword>
<comment type="caution">
    <text evidence="6">The sequence shown here is derived from an EMBL/GenBank/DDBJ whole genome shotgun (WGS) entry which is preliminary data.</text>
</comment>
<feature type="domain" description="Protein kinase" evidence="5">
    <location>
        <begin position="519"/>
        <end position="764"/>
    </location>
</feature>
<name>A0AA88HBV0_ARTSF</name>
<feature type="domain" description="Protein kinase" evidence="5">
    <location>
        <begin position="282"/>
        <end position="513"/>
    </location>
</feature>
<keyword evidence="4" id="KW-0067">ATP-binding</keyword>
<dbReference type="EMBL" id="JAVRJZ010000019">
    <property type="protein sequence ID" value="KAK2707494.1"/>
    <property type="molecule type" value="Genomic_DNA"/>
</dbReference>
<dbReference type="GO" id="GO:0005524">
    <property type="term" value="F:ATP binding"/>
    <property type="evidence" value="ECO:0007669"/>
    <property type="project" value="InterPro"/>
</dbReference>
<feature type="domain" description="Protein kinase" evidence="5">
    <location>
        <begin position="18"/>
        <end position="277"/>
    </location>
</feature>
<proteinExistence type="predicted"/>
<reference evidence="6" key="1">
    <citation type="submission" date="2023-07" db="EMBL/GenBank/DDBJ databases">
        <title>Chromosome-level genome assembly of Artemia franciscana.</title>
        <authorList>
            <person name="Jo E."/>
        </authorList>
    </citation>
    <scope>NUCLEOTIDE SEQUENCE</scope>
    <source>
        <tissue evidence="6">Whole body</tissue>
    </source>
</reference>
<keyword evidence="3" id="KW-0418">Kinase</keyword>
<dbReference type="InterPro" id="IPR051681">
    <property type="entry name" value="Ser/Thr_Kinases-Pseudokinases"/>
</dbReference>
<evidence type="ECO:0000256" key="1">
    <source>
        <dbReference type="ARBA" id="ARBA00022679"/>
    </source>
</evidence>
<keyword evidence="1" id="KW-0808">Transferase</keyword>
<dbReference type="PROSITE" id="PS50011">
    <property type="entry name" value="PROTEIN_KINASE_DOM"/>
    <property type="match status" value="3"/>
</dbReference>
<dbReference type="AlphaFoldDB" id="A0AA88HBV0"/>
<evidence type="ECO:0000313" key="6">
    <source>
        <dbReference type="EMBL" id="KAK2707494.1"/>
    </source>
</evidence>